<dbReference type="InterPro" id="IPR027417">
    <property type="entry name" value="P-loop_NTPase"/>
</dbReference>
<organism evidence="2 3">
    <name type="scientific">Rhynchospora breviuscula</name>
    <dbReference type="NCBI Taxonomy" id="2022672"/>
    <lineage>
        <taxon>Eukaryota</taxon>
        <taxon>Viridiplantae</taxon>
        <taxon>Streptophyta</taxon>
        <taxon>Embryophyta</taxon>
        <taxon>Tracheophyta</taxon>
        <taxon>Spermatophyta</taxon>
        <taxon>Magnoliopsida</taxon>
        <taxon>Liliopsida</taxon>
        <taxon>Poales</taxon>
        <taxon>Cyperaceae</taxon>
        <taxon>Cyperoideae</taxon>
        <taxon>Rhynchosporeae</taxon>
        <taxon>Rhynchospora</taxon>
    </lineage>
</organism>
<proteinExistence type="predicted"/>
<reference evidence="2" key="1">
    <citation type="journal article" date="2022" name="Cell">
        <title>Repeat-based holocentromeres influence genome architecture and karyotype evolution.</title>
        <authorList>
            <person name="Hofstatter P.G."/>
            <person name="Thangavel G."/>
            <person name="Lux T."/>
            <person name="Neumann P."/>
            <person name="Vondrak T."/>
            <person name="Novak P."/>
            <person name="Zhang M."/>
            <person name="Costa L."/>
            <person name="Castellani M."/>
            <person name="Scott A."/>
            <person name="Toegelov H."/>
            <person name="Fuchs J."/>
            <person name="Mata-Sucre Y."/>
            <person name="Dias Y."/>
            <person name="Vanzela A.L.L."/>
            <person name="Huettel B."/>
            <person name="Almeida C.C.S."/>
            <person name="Simkova H."/>
            <person name="Souza G."/>
            <person name="Pedrosa-Harand A."/>
            <person name="Macas J."/>
            <person name="Mayer K.F.X."/>
            <person name="Houben A."/>
            <person name="Marques A."/>
        </authorList>
    </citation>
    <scope>NUCLEOTIDE SEQUENCE</scope>
    <source>
        <strain evidence="2">RhyBre1mFocal</strain>
    </source>
</reference>
<dbReference type="InterPro" id="IPR003593">
    <property type="entry name" value="AAA+_ATPase"/>
</dbReference>
<dbReference type="SMART" id="SM00382">
    <property type="entry name" value="AAA"/>
    <property type="match status" value="1"/>
</dbReference>
<dbReference type="OrthoDB" id="10662602at2759"/>
<sequence>MVLHAAAAADLPSPRIVSPTPWDTTLQFDPENGWDDFTAWTTWLETTPAFVGWHDQAVQRWEATATLFEVSLRLVARKRVALVCPDCKHVAARHGVIGCSDCRACFHTEHLVNVLAEQALAREARQAGDRLMGSFAPATRAATKARIALSGPSGSGKTYTALALAHGLGKRIAVIDSERGSASKYAGVNGWSFDTVAPASFAPASLIQLLAEAGAEGYDVVVIDSMSHYWMGVDGMLEQVDKHARGGGNFTGWKEERPVERRMIDALIAYPGHVIATMRVKTEYVIEENERGKKVPRKVGLKPEQREGIEYEFDLVGDLDHANTLTVSKSRIPGLTRSVVTEPGADLAATVADWLSEGESVEDASDIRAQVLADDVALDHLVELGARVNMLGIARAAVTNADGQTVALVDLIRDRWRELNAATESTALTEALADVLAAERADHLVDLVDRYDDEGTRSFDVRLPADEAGERVKVATITLSVPKDRLDVTSEDDLLDWAEAAAPWLLKETRIPAVPQQVIPAQPERVETTLDRAQLEVFLKAVKPGPNGSVVDPDTGQLVDGMTHTPGGAPRSFSVRYADDGREDLIRAWRRGDLEDVLSGTPLPQIGGGQ</sequence>
<gene>
    <name evidence="2" type="ORF">LUZ63_020069</name>
</gene>
<evidence type="ECO:0000313" key="2">
    <source>
        <dbReference type="EMBL" id="KAJ1684798.1"/>
    </source>
</evidence>
<dbReference type="Proteomes" id="UP001151287">
    <property type="component" value="Unassembled WGS sequence"/>
</dbReference>
<protein>
    <recommendedName>
        <fullName evidence="1">AAA+ ATPase domain-containing protein</fullName>
    </recommendedName>
</protein>
<evidence type="ECO:0000313" key="3">
    <source>
        <dbReference type="Proteomes" id="UP001151287"/>
    </source>
</evidence>
<keyword evidence="3" id="KW-1185">Reference proteome</keyword>
<dbReference type="Gene3D" id="3.40.50.300">
    <property type="entry name" value="P-loop containing nucleotide triphosphate hydrolases"/>
    <property type="match status" value="1"/>
</dbReference>
<dbReference type="EMBL" id="JAMQYH010000009">
    <property type="protein sequence ID" value="KAJ1684798.1"/>
    <property type="molecule type" value="Genomic_DNA"/>
</dbReference>
<accession>A0A9Q0C129</accession>
<evidence type="ECO:0000259" key="1">
    <source>
        <dbReference type="SMART" id="SM00382"/>
    </source>
</evidence>
<feature type="domain" description="AAA+ ATPase" evidence="1">
    <location>
        <begin position="143"/>
        <end position="304"/>
    </location>
</feature>
<dbReference type="SUPFAM" id="SSF52540">
    <property type="entry name" value="P-loop containing nucleoside triphosphate hydrolases"/>
    <property type="match status" value="1"/>
</dbReference>
<dbReference type="Pfam" id="PF13479">
    <property type="entry name" value="AAA_24"/>
    <property type="match status" value="1"/>
</dbReference>
<comment type="caution">
    <text evidence="2">The sequence shown here is derived from an EMBL/GenBank/DDBJ whole genome shotgun (WGS) entry which is preliminary data.</text>
</comment>
<dbReference type="AlphaFoldDB" id="A0A9Q0C129"/>
<name>A0A9Q0C129_9POAL</name>